<dbReference type="AlphaFoldDB" id="A0A9P5ZRU2"/>
<accession>A0A9P5ZRU2</accession>
<keyword evidence="3" id="KW-1185">Reference proteome</keyword>
<name>A0A9P5ZRU2_PLEER</name>
<dbReference type="EMBL" id="MU154624">
    <property type="protein sequence ID" value="KAF9491204.1"/>
    <property type="molecule type" value="Genomic_DNA"/>
</dbReference>
<proteinExistence type="predicted"/>
<evidence type="ECO:0000313" key="3">
    <source>
        <dbReference type="Proteomes" id="UP000807025"/>
    </source>
</evidence>
<comment type="caution">
    <text evidence="2">The sequence shown here is derived from an EMBL/GenBank/DDBJ whole genome shotgun (WGS) entry which is preliminary data.</text>
</comment>
<organism evidence="2 3">
    <name type="scientific">Pleurotus eryngii</name>
    <name type="common">Boletus of the steppes</name>
    <dbReference type="NCBI Taxonomy" id="5323"/>
    <lineage>
        <taxon>Eukaryota</taxon>
        <taxon>Fungi</taxon>
        <taxon>Dikarya</taxon>
        <taxon>Basidiomycota</taxon>
        <taxon>Agaricomycotina</taxon>
        <taxon>Agaricomycetes</taxon>
        <taxon>Agaricomycetidae</taxon>
        <taxon>Agaricales</taxon>
        <taxon>Pleurotineae</taxon>
        <taxon>Pleurotaceae</taxon>
        <taxon>Pleurotus</taxon>
    </lineage>
</organism>
<sequence length="171" mass="19347">MEVPPNIVRYYSPPPPKTPADANGVYYGGADRFSAVMMRRKYHPLMSFCSFDSSLLPSFVPPARVSRLLEYERVKSPPLESFRISMASLLLMLSSQLPPSAPRLRRSYQLEELYMVRHFTSSPSPPSLRFRILVPMSTIDVNINQIVRPQPTPMSTCHRGHAYATQSSLTS</sequence>
<evidence type="ECO:0000256" key="1">
    <source>
        <dbReference type="SAM" id="MobiDB-lite"/>
    </source>
</evidence>
<protein>
    <submittedName>
        <fullName evidence="2">Uncharacterized protein</fullName>
    </submittedName>
</protein>
<reference evidence="2" key="1">
    <citation type="submission" date="2020-11" db="EMBL/GenBank/DDBJ databases">
        <authorList>
            <consortium name="DOE Joint Genome Institute"/>
            <person name="Ahrendt S."/>
            <person name="Riley R."/>
            <person name="Andreopoulos W."/>
            <person name="Labutti K."/>
            <person name="Pangilinan J."/>
            <person name="Ruiz-Duenas F.J."/>
            <person name="Barrasa J.M."/>
            <person name="Sanchez-Garcia M."/>
            <person name="Camarero S."/>
            <person name="Miyauchi S."/>
            <person name="Serrano A."/>
            <person name="Linde D."/>
            <person name="Babiker R."/>
            <person name="Drula E."/>
            <person name="Ayuso-Fernandez I."/>
            <person name="Pacheco R."/>
            <person name="Padilla G."/>
            <person name="Ferreira P."/>
            <person name="Barriuso J."/>
            <person name="Kellner H."/>
            <person name="Castanera R."/>
            <person name="Alfaro M."/>
            <person name="Ramirez L."/>
            <person name="Pisabarro A.G."/>
            <person name="Kuo A."/>
            <person name="Tritt A."/>
            <person name="Lipzen A."/>
            <person name="He G."/>
            <person name="Yan M."/>
            <person name="Ng V."/>
            <person name="Cullen D."/>
            <person name="Martin F."/>
            <person name="Rosso M.-N."/>
            <person name="Henrissat B."/>
            <person name="Hibbett D."/>
            <person name="Martinez A.T."/>
            <person name="Grigoriev I.V."/>
        </authorList>
    </citation>
    <scope>NUCLEOTIDE SEQUENCE</scope>
    <source>
        <strain evidence="2">ATCC 90797</strain>
    </source>
</reference>
<feature type="region of interest" description="Disordered" evidence="1">
    <location>
        <begin position="150"/>
        <end position="171"/>
    </location>
</feature>
<evidence type="ECO:0000313" key="2">
    <source>
        <dbReference type="EMBL" id="KAF9491204.1"/>
    </source>
</evidence>
<dbReference type="Proteomes" id="UP000807025">
    <property type="component" value="Unassembled WGS sequence"/>
</dbReference>
<gene>
    <name evidence="2" type="ORF">BDN71DRAFT_1453326</name>
</gene>